<gene>
    <name evidence="1" type="ORF">ACH5RR_001665</name>
</gene>
<evidence type="ECO:0000313" key="1">
    <source>
        <dbReference type="EMBL" id="KAL3538299.1"/>
    </source>
</evidence>
<dbReference type="AlphaFoldDB" id="A0ABD3B4B2"/>
<evidence type="ECO:0000313" key="2">
    <source>
        <dbReference type="Proteomes" id="UP001630127"/>
    </source>
</evidence>
<dbReference type="EMBL" id="JBJUIK010000001">
    <property type="protein sequence ID" value="KAL3538299.1"/>
    <property type="molecule type" value="Genomic_DNA"/>
</dbReference>
<proteinExistence type="predicted"/>
<keyword evidence="2" id="KW-1185">Reference proteome</keyword>
<comment type="caution">
    <text evidence="1">The sequence shown here is derived from an EMBL/GenBank/DDBJ whole genome shotgun (WGS) entry which is preliminary data.</text>
</comment>
<protein>
    <recommendedName>
        <fullName evidence="3">RNase H type-1 domain-containing protein</fullName>
    </recommendedName>
</protein>
<sequence length="111" mass="12475">MHSVQRAMSEWLEFVETQKGDDYGSKVETAGQQDGTEWRTPQSVFVKNNTNAVVKGEDRRAGRAGIARDKQGRVLKCWITRTLKVGNAWMEEALAIREAMCMPEDAGECII</sequence>
<name>A0ABD3B4B2_9GENT</name>
<accession>A0ABD3B4B2</accession>
<evidence type="ECO:0008006" key="3">
    <source>
        <dbReference type="Google" id="ProtNLM"/>
    </source>
</evidence>
<reference evidence="1 2" key="1">
    <citation type="submission" date="2024-11" db="EMBL/GenBank/DDBJ databases">
        <title>A near-complete genome assembly of Cinchona calisaya.</title>
        <authorList>
            <person name="Lian D.C."/>
            <person name="Zhao X.W."/>
            <person name="Wei L."/>
        </authorList>
    </citation>
    <scope>NUCLEOTIDE SEQUENCE [LARGE SCALE GENOMIC DNA]</scope>
    <source>
        <tissue evidence="1">Nenye</tissue>
    </source>
</reference>
<dbReference type="Proteomes" id="UP001630127">
    <property type="component" value="Unassembled WGS sequence"/>
</dbReference>
<organism evidence="1 2">
    <name type="scientific">Cinchona calisaya</name>
    <dbReference type="NCBI Taxonomy" id="153742"/>
    <lineage>
        <taxon>Eukaryota</taxon>
        <taxon>Viridiplantae</taxon>
        <taxon>Streptophyta</taxon>
        <taxon>Embryophyta</taxon>
        <taxon>Tracheophyta</taxon>
        <taxon>Spermatophyta</taxon>
        <taxon>Magnoliopsida</taxon>
        <taxon>eudicotyledons</taxon>
        <taxon>Gunneridae</taxon>
        <taxon>Pentapetalae</taxon>
        <taxon>asterids</taxon>
        <taxon>lamiids</taxon>
        <taxon>Gentianales</taxon>
        <taxon>Rubiaceae</taxon>
        <taxon>Cinchonoideae</taxon>
        <taxon>Cinchoneae</taxon>
        <taxon>Cinchona</taxon>
    </lineage>
</organism>